<comment type="subcellular location">
    <subcellularLocation>
        <location evidence="1 6">Cell membrane</location>
        <topology evidence="1 6">Multi-pass membrane protein</topology>
    </subcellularLocation>
</comment>
<dbReference type="PIRSF" id="PIRSF018968">
    <property type="entry name" value="ABC_permease_BceB"/>
    <property type="match status" value="1"/>
</dbReference>
<gene>
    <name evidence="8" type="ORF">IAA55_11070</name>
</gene>
<sequence>MTLFKLSLKNLKKSVRDYAIYFLTLVLGVAIFYVFNAIEDQTVMLEITATARELINLMLGVLSGVSVFVAFILGFLIIYASRFLMKRRGREFAIYMTLGMGKGQISRLLLTETLMIGIVSLVVGLVLGVGLSQIMSALVVNMFQGDMTEYGFVFSPGACVRSCIYFGIMYLIVMMFQTFSVGKCQLIDLLRIRQKAEKVRMKNPSLSVIVFLAAVGMLAYAYYVVTRDPTEITADMIRLPMMLGCVGTFLVFWSVSGFLLQLFMAVKRVYFRGLNCFVLRQISSKINTTVWSMTVICLMLFVAVCAMSACLSINNSMNRNLDNLAPVSIQLKAAVNLDESDLAAGYTQEQIDNSNLTIPQRLEMMDVDIMDDLKEVLTVYTYESPDVTMGASVGEEGMAVLAQNYRYMTVETPEDLMKISDYNRVAQLYGKPTYTLAEDEYMVIANMEVVMETRNEGLAAGRTITVSGQTLHPKYPRCQDGILEMAVNPVNNGIILVPDDLLTPDMATEEYLIANYKATTREAQIAVEDKLTNVSEEGMANAAKFPEPEGSTRISLAEGSMGFGAMITFIGLYLGIIFLISGAAILALKEMSDSEDNRERYQMLRELGAEESQIGRALFFQIGIFFLCPLALAVIHSVFGLKFCELLLVTMGDPRLLESVTQAGGIIVAVYGGYFLLTYLCSRRMIRERR</sequence>
<keyword evidence="2 6" id="KW-1003">Cell membrane</keyword>
<dbReference type="Proteomes" id="UP000823912">
    <property type="component" value="Unassembled WGS sequence"/>
</dbReference>
<evidence type="ECO:0000256" key="2">
    <source>
        <dbReference type="ARBA" id="ARBA00022475"/>
    </source>
</evidence>
<feature type="transmembrane region" description="Helical" evidence="6">
    <location>
        <begin position="205"/>
        <end position="225"/>
    </location>
</feature>
<evidence type="ECO:0000313" key="9">
    <source>
        <dbReference type="Proteomes" id="UP000823912"/>
    </source>
</evidence>
<keyword evidence="4 6" id="KW-1133">Transmembrane helix</keyword>
<reference evidence="8" key="1">
    <citation type="submission" date="2020-10" db="EMBL/GenBank/DDBJ databases">
        <authorList>
            <person name="Gilroy R."/>
        </authorList>
    </citation>
    <scope>NUCLEOTIDE SEQUENCE</scope>
    <source>
        <strain evidence="8">ChiSjej5B23-6657</strain>
    </source>
</reference>
<evidence type="ECO:0000313" key="8">
    <source>
        <dbReference type="EMBL" id="HIR71802.1"/>
    </source>
</evidence>
<dbReference type="GO" id="GO:0055085">
    <property type="term" value="P:transmembrane transport"/>
    <property type="evidence" value="ECO:0007669"/>
    <property type="project" value="UniProtKB-UniRule"/>
</dbReference>
<reference evidence="8" key="2">
    <citation type="journal article" date="2021" name="PeerJ">
        <title>Extensive microbial diversity within the chicken gut microbiome revealed by metagenomics and culture.</title>
        <authorList>
            <person name="Gilroy R."/>
            <person name="Ravi A."/>
            <person name="Getino M."/>
            <person name="Pursley I."/>
            <person name="Horton D.L."/>
            <person name="Alikhan N.F."/>
            <person name="Baker D."/>
            <person name="Gharbi K."/>
            <person name="Hall N."/>
            <person name="Watson M."/>
            <person name="Adriaenssens E.M."/>
            <person name="Foster-Nyarko E."/>
            <person name="Jarju S."/>
            <person name="Secka A."/>
            <person name="Antonio M."/>
            <person name="Oren A."/>
            <person name="Chaudhuri R.R."/>
            <person name="La Ragione R."/>
            <person name="Hildebrand F."/>
            <person name="Pallen M.J."/>
        </authorList>
    </citation>
    <scope>NUCLEOTIDE SEQUENCE</scope>
    <source>
        <strain evidence="8">ChiSjej5B23-6657</strain>
    </source>
</reference>
<evidence type="ECO:0000256" key="6">
    <source>
        <dbReference type="PIRNR" id="PIRNR018968"/>
    </source>
</evidence>
<name>A0A9D1EBJ2_9FIRM</name>
<keyword evidence="6" id="KW-0813">Transport</keyword>
<feature type="transmembrane region" description="Helical" evidence="6">
    <location>
        <begin position="659"/>
        <end position="681"/>
    </location>
</feature>
<organism evidence="8 9">
    <name type="scientific">Candidatus Pullilachnospira gallistercoris</name>
    <dbReference type="NCBI Taxonomy" id="2840911"/>
    <lineage>
        <taxon>Bacteria</taxon>
        <taxon>Bacillati</taxon>
        <taxon>Bacillota</taxon>
        <taxon>Clostridia</taxon>
        <taxon>Lachnospirales</taxon>
        <taxon>Lachnospiraceae</taxon>
        <taxon>Lachnospiraceae incertae sedis</taxon>
        <taxon>Candidatus Pullilachnospira</taxon>
    </lineage>
</organism>
<dbReference type="PANTHER" id="PTHR46795">
    <property type="entry name" value="ABC TRANSPORTER PERMEASE-RELATED-RELATED"/>
    <property type="match status" value="1"/>
</dbReference>
<proteinExistence type="inferred from homology"/>
<evidence type="ECO:0000256" key="4">
    <source>
        <dbReference type="ARBA" id="ARBA00022989"/>
    </source>
</evidence>
<dbReference type="EMBL" id="DVHM01000186">
    <property type="protein sequence ID" value="HIR71802.1"/>
    <property type="molecule type" value="Genomic_DNA"/>
</dbReference>
<dbReference type="GO" id="GO:0005886">
    <property type="term" value="C:plasma membrane"/>
    <property type="evidence" value="ECO:0007669"/>
    <property type="project" value="UniProtKB-SubCell"/>
</dbReference>
<feature type="transmembrane region" description="Helical" evidence="6">
    <location>
        <begin position="58"/>
        <end position="80"/>
    </location>
</feature>
<dbReference type="InterPro" id="IPR003838">
    <property type="entry name" value="ABC3_permease_C"/>
</dbReference>
<dbReference type="InterPro" id="IPR027022">
    <property type="entry name" value="ABC_permease_BceB-typ"/>
</dbReference>
<feature type="transmembrane region" description="Helical" evidence="6">
    <location>
        <begin position="286"/>
        <end position="309"/>
    </location>
</feature>
<evidence type="ECO:0000256" key="1">
    <source>
        <dbReference type="ARBA" id="ARBA00004651"/>
    </source>
</evidence>
<evidence type="ECO:0000259" key="7">
    <source>
        <dbReference type="Pfam" id="PF02687"/>
    </source>
</evidence>
<keyword evidence="5 6" id="KW-0472">Membrane</keyword>
<accession>A0A9D1EBJ2</accession>
<dbReference type="AlphaFoldDB" id="A0A9D1EBJ2"/>
<feature type="domain" description="ABC3 transporter permease C-terminal" evidence="7">
    <location>
        <begin position="65"/>
        <end position="176"/>
    </location>
</feature>
<feature type="transmembrane region" description="Helical" evidence="6">
    <location>
        <begin position="237"/>
        <end position="265"/>
    </location>
</feature>
<comment type="similarity">
    <text evidence="6">Belongs to the ABC-4 integral membrane protein family.</text>
</comment>
<comment type="caution">
    <text evidence="8">The sequence shown here is derived from an EMBL/GenBank/DDBJ whole genome shotgun (WGS) entry which is preliminary data.</text>
</comment>
<feature type="transmembrane region" description="Helical" evidence="6">
    <location>
        <begin position="20"/>
        <end position="38"/>
    </location>
</feature>
<dbReference type="Pfam" id="PF02687">
    <property type="entry name" value="FtsX"/>
    <property type="match status" value="1"/>
</dbReference>
<evidence type="ECO:0000256" key="5">
    <source>
        <dbReference type="ARBA" id="ARBA00023136"/>
    </source>
</evidence>
<keyword evidence="3 6" id="KW-0812">Transmembrane</keyword>
<feature type="transmembrane region" description="Helical" evidence="6">
    <location>
        <begin position="114"/>
        <end position="144"/>
    </location>
</feature>
<dbReference type="PANTHER" id="PTHR46795:SF3">
    <property type="entry name" value="ABC TRANSPORTER PERMEASE"/>
    <property type="match status" value="1"/>
</dbReference>
<feature type="transmembrane region" description="Helical" evidence="6">
    <location>
        <begin position="561"/>
        <end position="588"/>
    </location>
</feature>
<protein>
    <submittedName>
        <fullName evidence="8">FtsX-like permease family protein</fullName>
    </submittedName>
</protein>
<dbReference type="InterPro" id="IPR052536">
    <property type="entry name" value="ABC-4_Integral_Memb_Prot"/>
</dbReference>
<evidence type="ECO:0000256" key="3">
    <source>
        <dbReference type="ARBA" id="ARBA00022692"/>
    </source>
</evidence>
<feature type="transmembrane region" description="Helical" evidence="6">
    <location>
        <begin position="618"/>
        <end position="639"/>
    </location>
</feature>